<evidence type="ECO:0000256" key="3">
    <source>
        <dbReference type="ARBA" id="ARBA00022475"/>
    </source>
</evidence>
<dbReference type="Pfam" id="PF00571">
    <property type="entry name" value="CBS"/>
    <property type="match status" value="2"/>
</dbReference>
<dbReference type="SUPFAM" id="SSF56176">
    <property type="entry name" value="FAD-binding/transporter-associated domain-like"/>
    <property type="match status" value="1"/>
</dbReference>
<dbReference type="InterPro" id="IPR044751">
    <property type="entry name" value="Ion_transp-like_CBS"/>
</dbReference>
<dbReference type="Gene3D" id="3.30.465.10">
    <property type="match status" value="1"/>
</dbReference>
<dbReference type="KEGG" id="pbas:SMSP2_02055"/>
<dbReference type="InterPro" id="IPR002550">
    <property type="entry name" value="CNNM"/>
</dbReference>
<evidence type="ECO:0000256" key="7">
    <source>
        <dbReference type="ARBA" id="ARBA00023122"/>
    </source>
</evidence>
<proteinExistence type="inferred from homology"/>
<feature type="domain" description="CBS" evidence="11">
    <location>
        <begin position="210"/>
        <end position="269"/>
    </location>
</feature>
<dbReference type="GO" id="GO:0005886">
    <property type="term" value="C:plasma membrane"/>
    <property type="evidence" value="ECO:0007669"/>
    <property type="project" value="UniProtKB-SubCell"/>
</dbReference>
<evidence type="ECO:0000256" key="9">
    <source>
        <dbReference type="PROSITE-ProRule" id="PRU00703"/>
    </source>
</evidence>
<feature type="domain" description="CBS" evidence="11">
    <location>
        <begin position="275"/>
        <end position="332"/>
    </location>
</feature>
<evidence type="ECO:0000313" key="13">
    <source>
        <dbReference type="Proteomes" id="UP000188181"/>
    </source>
</evidence>
<dbReference type="AlphaFoldDB" id="A0A1Q2MGL7"/>
<evidence type="ECO:0000256" key="6">
    <source>
        <dbReference type="ARBA" id="ARBA00022989"/>
    </source>
</evidence>
<dbReference type="STRING" id="1851148.SMSP2_02055"/>
<evidence type="ECO:0000313" key="12">
    <source>
        <dbReference type="EMBL" id="AQQ71678.1"/>
    </source>
</evidence>
<dbReference type="FunFam" id="3.10.580.10:FF:000002">
    <property type="entry name" value="Magnesium/cobalt efflux protein CorC"/>
    <property type="match status" value="1"/>
</dbReference>
<gene>
    <name evidence="12" type="primary">corC_1</name>
    <name evidence="12" type="ORF">SMSP2_02055</name>
</gene>
<comment type="subcellular location">
    <subcellularLocation>
        <location evidence="1">Cell membrane</location>
        <topology evidence="1">Multi-pass membrane protein</topology>
    </subcellularLocation>
</comment>
<feature type="transmembrane region" description="Helical" evidence="10">
    <location>
        <begin position="93"/>
        <end position="112"/>
    </location>
</feature>
<dbReference type="InterPro" id="IPR005170">
    <property type="entry name" value="Transptr-assoc_dom"/>
</dbReference>
<keyword evidence="7 9" id="KW-0129">CBS domain</keyword>
<sequence>MDDVGWLLVSLVTASFLSLFFSVVSFALATYSSLKLNEAFRVKNREDEFLEFSERAPNYLFVMFSLGIIFNIITILCVDMLFGGISDAMLKSVLVIVISFLILFNFSLAIAYPVSKYVGERMLVRITPLVKTIYIIFWPPVIGVMQVYDLFIKRLSGHIEQSHEEAHEEKQDELLNVVEQSRMDGVVDAEELAMIENVLDLTEATAAEIITPRTELVAIDIESDRDSIVDTVIKAGHSRLPVYKKTIDHIVGLLYAKDLLCEIARGDDNFNIKNIMRKAYFVPESKPLRDLLHDFQDAKQHIAVVLDEYGGTAGIVTIEDILEELVGEIRDEYEKKPPVSFRLSAEDVAEMDGKVYIDDLNADFKIKLPEDEDYETVGGFVFSHLGYIPNSGESFMYGNLKFTVISATERQIKRLRIEKMQITEEEKI</sequence>
<keyword evidence="4 10" id="KW-0812">Transmembrane</keyword>
<dbReference type="SMART" id="SM01091">
    <property type="entry name" value="CorC_HlyC"/>
    <property type="match status" value="1"/>
</dbReference>
<keyword evidence="6 10" id="KW-1133">Transmembrane helix</keyword>
<evidence type="ECO:0000256" key="8">
    <source>
        <dbReference type="ARBA" id="ARBA00023136"/>
    </source>
</evidence>
<dbReference type="PANTHER" id="PTHR22777">
    <property type="entry name" value="HEMOLYSIN-RELATED"/>
    <property type="match status" value="1"/>
</dbReference>
<feature type="transmembrane region" description="Helical" evidence="10">
    <location>
        <begin position="7"/>
        <end position="31"/>
    </location>
</feature>
<evidence type="ECO:0000256" key="1">
    <source>
        <dbReference type="ARBA" id="ARBA00004651"/>
    </source>
</evidence>
<dbReference type="Gene3D" id="3.10.580.10">
    <property type="entry name" value="CBS-domain"/>
    <property type="match status" value="1"/>
</dbReference>
<dbReference type="InterPro" id="IPR046342">
    <property type="entry name" value="CBS_dom_sf"/>
</dbReference>
<dbReference type="EMBL" id="CP019646">
    <property type="protein sequence ID" value="AQQ71678.1"/>
    <property type="molecule type" value="Genomic_DNA"/>
</dbReference>
<keyword evidence="8 10" id="KW-0472">Membrane</keyword>
<protein>
    <submittedName>
        <fullName evidence="12">Magnesium and cobalt efflux protein CorC</fullName>
    </submittedName>
</protein>
<dbReference type="RefSeq" id="WP_146683835.1">
    <property type="nucleotide sequence ID" value="NZ_CP019646.1"/>
</dbReference>
<dbReference type="OrthoDB" id="9798188at2"/>
<evidence type="ECO:0000256" key="4">
    <source>
        <dbReference type="ARBA" id="ARBA00022692"/>
    </source>
</evidence>
<keyword evidence="5" id="KW-0677">Repeat</keyword>
<evidence type="ECO:0000256" key="2">
    <source>
        <dbReference type="ARBA" id="ARBA00006337"/>
    </source>
</evidence>
<reference evidence="13" key="1">
    <citation type="submission" date="2017-02" db="EMBL/GenBank/DDBJ databases">
        <title>Comparative genomics and description of representatives of a novel lineage of planctomycetes thriving in anoxic sediments.</title>
        <authorList>
            <person name="Spring S."/>
            <person name="Bunk B."/>
            <person name="Sproer C."/>
        </authorList>
    </citation>
    <scope>NUCLEOTIDE SEQUENCE [LARGE SCALE GENOMIC DNA]</scope>
    <source>
        <strain evidence="13">SM-Chi-D1</strain>
    </source>
</reference>
<dbReference type="SUPFAM" id="SSF54631">
    <property type="entry name" value="CBS-domain pair"/>
    <property type="match status" value="1"/>
</dbReference>
<dbReference type="Pfam" id="PF01595">
    <property type="entry name" value="CNNM"/>
    <property type="match status" value="1"/>
</dbReference>
<dbReference type="Pfam" id="PF03471">
    <property type="entry name" value="CorC_HlyC"/>
    <property type="match status" value="1"/>
</dbReference>
<name>A0A1Q2MGL7_9BACT</name>
<dbReference type="InterPro" id="IPR036318">
    <property type="entry name" value="FAD-bd_PCMH-like_sf"/>
</dbReference>
<organism evidence="12 13">
    <name type="scientific">Limihaloglobus sulfuriphilus</name>
    <dbReference type="NCBI Taxonomy" id="1851148"/>
    <lineage>
        <taxon>Bacteria</taxon>
        <taxon>Pseudomonadati</taxon>
        <taxon>Planctomycetota</taxon>
        <taxon>Phycisphaerae</taxon>
        <taxon>Sedimentisphaerales</taxon>
        <taxon>Sedimentisphaeraceae</taxon>
        <taxon>Limihaloglobus</taxon>
    </lineage>
</organism>
<evidence type="ECO:0000256" key="10">
    <source>
        <dbReference type="SAM" id="Phobius"/>
    </source>
</evidence>
<feature type="transmembrane region" description="Helical" evidence="10">
    <location>
        <begin position="59"/>
        <end position="81"/>
    </location>
</feature>
<dbReference type="InterPro" id="IPR000644">
    <property type="entry name" value="CBS_dom"/>
</dbReference>
<accession>A0A1Q2MGL7</accession>
<keyword evidence="13" id="KW-1185">Reference proteome</keyword>
<dbReference type="PROSITE" id="PS51371">
    <property type="entry name" value="CBS"/>
    <property type="match status" value="2"/>
</dbReference>
<evidence type="ECO:0000259" key="11">
    <source>
        <dbReference type="PROSITE" id="PS51371"/>
    </source>
</evidence>
<dbReference type="PANTHER" id="PTHR22777:SF32">
    <property type="entry name" value="UPF0053 INNER MEMBRANE PROTEIN YFJD"/>
    <property type="match status" value="1"/>
</dbReference>
<dbReference type="Proteomes" id="UP000188181">
    <property type="component" value="Chromosome"/>
</dbReference>
<feature type="transmembrane region" description="Helical" evidence="10">
    <location>
        <begin position="132"/>
        <end position="152"/>
    </location>
</feature>
<dbReference type="GO" id="GO:0050660">
    <property type="term" value="F:flavin adenine dinucleotide binding"/>
    <property type="evidence" value="ECO:0007669"/>
    <property type="project" value="InterPro"/>
</dbReference>
<dbReference type="InterPro" id="IPR016169">
    <property type="entry name" value="FAD-bd_PCMH_sub2"/>
</dbReference>
<comment type="similarity">
    <text evidence="2">Belongs to the UPF0053 family.</text>
</comment>
<evidence type="ECO:0000256" key="5">
    <source>
        <dbReference type="ARBA" id="ARBA00022737"/>
    </source>
</evidence>
<keyword evidence="3" id="KW-1003">Cell membrane</keyword>
<dbReference type="CDD" id="cd04590">
    <property type="entry name" value="CBS_pair_CorC_HlyC_assoc"/>
    <property type="match status" value="1"/>
</dbReference>